<dbReference type="SMART" id="SM00342">
    <property type="entry name" value="HTH_ARAC"/>
    <property type="match status" value="1"/>
</dbReference>
<dbReference type="PANTHER" id="PTHR43280:SF10">
    <property type="entry name" value="REGULATORY PROTEIN POCR"/>
    <property type="match status" value="1"/>
</dbReference>
<name>A0A9D1FQU4_9FIRM</name>
<proteinExistence type="predicted"/>
<dbReference type="GO" id="GO:0003700">
    <property type="term" value="F:DNA-binding transcription factor activity"/>
    <property type="evidence" value="ECO:0007669"/>
    <property type="project" value="InterPro"/>
</dbReference>
<dbReference type="InterPro" id="IPR018060">
    <property type="entry name" value="HTH_AraC"/>
</dbReference>
<evidence type="ECO:0000313" key="6">
    <source>
        <dbReference type="Proteomes" id="UP000824002"/>
    </source>
</evidence>
<reference evidence="5" key="2">
    <citation type="journal article" date="2021" name="PeerJ">
        <title>Extensive microbial diversity within the chicken gut microbiome revealed by metagenomics and culture.</title>
        <authorList>
            <person name="Gilroy R."/>
            <person name="Ravi A."/>
            <person name="Getino M."/>
            <person name="Pursley I."/>
            <person name="Horton D.L."/>
            <person name="Alikhan N.F."/>
            <person name="Baker D."/>
            <person name="Gharbi K."/>
            <person name="Hall N."/>
            <person name="Watson M."/>
            <person name="Adriaenssens E.M."/>
            <person name="Foster-Nyarko E."/>
            <person name="Jarju S."/>
            <person name="Secka A."/>
            <person name="Antonio M."/>
            <person name="Oren A."/>
            <person name="Chaudhuri R.R."/>
            <person name="La Ragione R."/>
            <person name="Hildebrand F."/>
            <person name="Pallen M.J."/>
        </authorList>
    </citation>
    <scope>NUCLEOTIDE SEQUENCE</scope>
    <source>
        <strain evidence="5">CHK199-13235</strain>
    </source>
</reference>
<feature type="domain" description="HTH araC/xylS-type" evidence="4">
    <location>
        <begin position="117"/>
        <end position="215"/>
    </location>
</feature>
<gene>
    <name evidence="5" type="ORF">IAB51_13030</name>
</gene>
<dbReference type="PROSITE" id="PS00041">
    <property type="entry name" value="HTH_ARAC_FAMILY_1"/>
    <property type="match status" value="1"/>
</dbReference>
<dbReference type="SUPFAM" id="SSF46689">
    <property type="entry name" value="Homeodomain-like"/>
    <property type="match status" value="2"/>
</dbReference>
<accession>A0A9D1FQU4</accession>
<organism evidence="5 6">
    <name type="scientific">Candidatus Merdivicinus excrementipullorum</name>
    <dbReference type="NCBI Taxonomy" id="2840867"/>
    <lineage>
        <taxon>Bacteria</taxon>
        <taxon>Bacillati</taxon>
        <taxon>Bacillota</taxon>
        <taxon>Clostridia</taxon>
        <taxon>Eubacteriales</taxon>
        <taxon>Oscillospiraceae</taxon>
        <taxon>Oscillospiraceae incertae sedis</taxon>
        <taxon>Candidatus Merdivicinus</taxon>
    </lineage>
</organism>
<dbReference type="EMBL" id="DVJP01000083">
    <property type="protein sequence ID" value="HIS77700.1"/>
    <property type="molecule type" value="Genomic_DNA"/>
</dbReference>
<dbReference type="Gene3D" id="1.10.10.60">
    <property type="entry name" value="Homeodomain-like"/>
    <property type="match status" value="2"/>
</dbReference>
<evidence type="ECO:0000313" key="5">
    <source>
        <dbReference type="EMBL" id="HIS77700.1"/>
    </source>
</evidence>
<evidence type="ECO:0000256" key="3">
    <source>
        <dbReference type="ARBA" id="ARBA00023163"/>
    </source>
</evidence>
<comment type="caution">
    <text evidence="5">The sequence shown here is derived from an EMBL/GenBank/DDBJ whole genome shotgun (WGS) entry which is preliminary data.</text>
</comment>
<dbReference type="GO" id="GO:0043565">
    <property type="term" value="F:sequence-specific DNA binding"/>
    <property type="evidence" value="ECO:0007669"/>
    <property type="project" value="InterPro"/>
</dbReference>
<evidence type="ECO:0000259" key="4">
    <source>
        <dbReference type="PROSITE" id="PS01124"/>
    </source>
</evidence>
<dbReference type="PANTHER" id="PTHR43280">
    <property type="entry name" value="ARAC-FAMILY TRANSCRIPTIONAL REGULATOR"/>
    <property type="match status" value="1"/>
</dbReference>
<evidence type="ECO:0000256" key="1">
    <source>
        <dbReference type="ARBA" id="ARBA00023015"/>
    </source>
</evidence>
<dbReference type="Pfam" id="PF12833">
    <property type="entry name" value="HTH_18"/>
    <property type="match status" value="1"/>
</dbReference>
<keyword evidence="1" id="KW-0805">Transcription regulation</keyword>
<reference evidence="5" key="1">
    <citation type="submission" date="2020-10" db="EMBL/GenBank/DDBJ databases">
        <authorList>
            <person name="Gilroy R."/>
        </authorList>
    </citation>
    <scope>NUCLEOTIDE SEQUENCE</scope>
    <source>
        <strain evidence="5">CHK199-13235</strain>
    </source>
</reference>
<keyword evidence="2" id="KW-0238">DNA-binding</keyword>
<dbReference type="Proteomes" id="UP000824002">
    <property type="component" value="Unassembled WGS sequence"/>
</dbReference>
<protein>
    <submittedName>
        <fullName evidence="5">Helix-turn-helix transcriptional regulator</fullName>
    </submittedName>
</protein>
<dbReference type="InterPro" id="IPR018062">
    <property type="entry name" value="HTH_AraC-typ_CS"/>
</dbReference>
<dbReference type="InterPro" id="IPR020449">
    <property type="entry name" value="Tscrpt_reg_AraC-type_HTH"/>
</dbReference>
<dbReference type="AlphaFoldDB" id="A0A9D1FQU4"/>
<keyword evidence="3" id="KW-0804">Transcription</keyword>
<evidence type="ECO:0000256" key="2">
    <source>
        <dbReference type="ARBA" id="ARBA00023125"/>
    </source>
</evidence>
<dbReference type="InterPro" id="IPR009057">
    <property type="entry name" value="Homeodomain-like_sf"/>
</dbReference>
<dbReference type="PRINTS" id="PR00032">
    <property type="entry name" value="HTHARAC"/>
</dbReference>
<dbReference type="PROSITE" id="PS01124">
    <property type="entry name" value="HTH_ARAC_FAMILY_2"/>
    <property type="match status" value="1"/>
</dbReference>
<sequence length="217" mass="25630">MDPQKIELLFNHKEICEKLFSGDLQASFHLLEEKTNQITNHSGEEADTYKGIFLCSLNHCLYHYFLFLHNCSFCQCCYDNFRSFRWNDPSIELLEEARQLLLSYYQCMAKDCNHHIAEACQFIQNHLAEKLSLDRVAAQIYVSRCYLCQLFKENMQESFSEYITRKRLEQAQILLKTSRFSIDEIAEQCGFSSSGYFSTVFRKYYGQSPRAYRKAVQ</sequence>